<dbReference type="InterPro" id="IPR001611">
    <property type="entry name" value="Leu-rich_rpt"/>
</dbReference>
<evidence type="ECO:0000313" key="5">
    <source>
        <dbReference type="Proteomes" id="UP000541352"/>
    </source>
</evidence>
<dbReference type="EMBL" id="JACIBY010000002">
    <property type="protein sequence ID" value="MBB3837122.1"/>
    <property type="molecule type" value="Genomic_DNA"/>
</dbReference>
<keyword evidence="2" id="KW-0433">Leucine-rich repeat</keyword>
<dbReference type="Gene3D" id="3.80.10.10">
    <property type="entry name" value="Ribonuclease Inhibitor"/>
    <property type="match status" value="2"/>
</dbReference>
<gene>
    <name evidence="4" type="ORF">FHS57_001116</name>
</gene>
<proteinExistence type="inferred from homology"/>
<name>A0A7W6EP95_9BACT</name>
<dbReference type="InterPro" id="IPR051071">
    <property type="entry name" value="LRR-bact_E3_ubiq_ligases"/>
</dbReference>
<dbReference type="SMART" id="SM00364">
    <property type="entry name" value="LRR_BAC"/>
    <property type="match status" value="11"/>
</dbReference>
<comment type="similarity">
    <text evidence="1">Belongs to the LRR-containing bacterial E3 ligase family.</text>
</comment>
<evidence type="ECO:0000313" key="4">
    <source>
        <dbReference type="EMBL" id="MBB3837122.1"/>
    </source>
</evidence>
<evidence type="ECO:0000256" key="1">
    <source>
        <dbReference type="ARBA" id="ARBA00009868"/>
    </source>
</evidence>
<comment type="caution">
    <text evidence="4">The sequence shown here is derived from an EMBL/GenBank/DDBJ whole genome shotgun (WGS) entry which is preliminary data.</text>
</comment>
<dbReference type="InterPro" id="IPR011047">
    <property type="entry name" value="Quinoprotein_ADH-like_sf"/>
</dbReference>
<organism evidence="4 5">
    <name type="scientific">Runella defluvii</name>
    <dbReference type="NCBI Taxonomy" id="370973"/>
    <lineage>
        <taxon>Bacteria</taxon>
        <taxon>Pseudomonadati</taxon>
        <taxon>Bacteroidota</taxon>
        <taxon>Cytophagia</taxon>
        <taxon>Cytophagales</taxon>
        <taxon>Spirosomataceae</taxon>
        <taxon>Runella</taxon>
    </lineage>
</organism>
<dbReference type="RefSeq" id="WP_183971884.1">
    <property type="nucleotide sequence ID" value="NZ_JACIBY010000002.1"/>
</dbReference>
<evidence type="ECO:0000256" key="3">
    <source>
        <dbReference type="ARBA" id="ARBA00022737"/>
    </source>
</evidence>
<evidence type="ECO:0000256" key="2">
    <source>
        <dbReference type="ARBA" id="ARBA00022614"/>
    </source>
</evidence>
<dbReference type="SUPFAM" id="SSF52058">
    <property type="entry name" value="L domain-like"/>
    <property type="match status" value="1"/>
</dbReference>
<reference evidence="4 5" key="1">
    <citation type="submission" date="2020-08" db="EMBL/GenBank/DDBJ databases">
        <title>Genomic Encyclopedia of Type Strains, Phase IV (KMG-IV): sequencing the most valuable type-strain genomes for metagenomic binning, comparative biology and taxonomic classification.</title>
        <authorList>
            <person name="Goeker M."/>
        </authorList>
    </citation>
    <scope>NUCLEOTIDE SEQUENCE [LARGE SCALE GENOMIC DNA]</scope>
    <source>
        <strain evidence="4 5">DSM 17976</strain>
    </source>
</reference>
<keyword evidence="3" id="KW-0677">Repeat</keyword>
<dbReference type="Proteomes" id="UP000541352">
    <property type="component" value="Unassembled WGS sequence"/>
</dbReference>
<dbReference type="InterPro" id="IPR032675">
    <property type="entry name" value="LRR_dom_sf"/>
</dbReference>
<dbReference type="PANTHER" id="PTHR47114:SF2">
    <property type="entry name" value="OLIGODENDROCYTE-MYELIN GLYCOPROTEIN"/>
    <property type="match status" value="1"/>
</dbReference>
<dbReference type="SUPFAM" id="SSF50998">
    <property type="entry name" value="Quinoprotein alcohol dehydrogenase-like"/>
    <property type="match status" value="1"/>
</dbReference>
<keyword evidence="5" id="KW-1185">Reference proteome</keyword>
<accession>A0A7W6EP95</accession>
<sequence>MKPFVTSSIYYTLVSILFITYLSPKVFSQNIPDPNFAAAIRAACPTCIDGANNLLPPAKTLTSLDVSNKNISDLTGIGGFTVLTYFNCNDNQLTNLSVLPNTISTLWAENNSLTSISPLPTNLTYLICRNNKLTSLPTLPTGLTTFDCQNNLLTSLPNLPASLISLWCSQNNLSTLPSLPNSLSSLYANFNQITAITSFSSNLIRIHLFGNELTNLPTLPATLERIDVGSNLITSLPTLPNNLTGLFCGSNLFTQLPSLPNTLTELDCSFSLLTSLPTLPATLSKLYIDEKITCLPNIIVGLEVYRYYSPIPTPPVCGTPTCPAPVATGADICLGTSVTLTATGCSGNGAVLKWYKSANDSLAVMPVAPNTTTNYYAKCEITTNGVTCISPASNSVAVTLSTSSLLEVAAITTSVNNPVPIGSTITFKTKAMGAGPITVKWQKRGPTEAVFSDINATLQAYTSNTDVTYTTEALIVADNGVSYRAAFGSTCGNVYSTSSIIALNISQPNTTNAATVQRVKYTPSGQIADMDYSEKYGLAIAGDFDYWGINTGSLAKFDNSLDTPDTDFPRIYNIVNDVAADGAGGWFVSGLSSRGNFDSRFSINETDDPDYSSVYGIVHILADKRIDRIFKLQANANYPIDWSMSVIKRIILKGGVLYAYGDFNSRGFGPVPITNVIAINSVTGHIISFPKIIGSGDMIDIGDKLFFSASSLNTLKDSEGKGFNGLAVIDINSLKVSELNINSSVPNFFSHGPLVKSNDRLVVRFQHNQTTQAKLAVFDSMSVAPKWVIDLNNQTFTGHLTADNTTVYLLIQDTSQGTPDFLVQAIDITTGQPKSGWNLQSFRFKSTQNSTQSYPTSISINSNRLLISGLFDKVNSQTSTNVAIIDLGTNTLLNWNPEINGAVNRIKAINTTTFALSTGSLLVKSKQRKQIAFLNPISQELTSTQFSLPTLTNGLIDKAAAIAYSGDTLWVAAYSGGSTRIYGFNLIAKELINFPSIVVNGIVRKITVRDNLVYVQGDFSNANVGGQSIERKAIMVFSNTGAVQAFSINVNPSLVAHIKIHDNLVYLKGNFNSINGVVRNWFASVNRFSGALTDWNPDVVFPYQIDLTKPFEIIGNDIVFSGIVTRIGSWNNSGNSTFFVNRVTGALSKALQKGYGQTATTFESVAKEKYLFISFPNESPCAGAGTGTTYWDVEKLQYATKCLSTGVDNYNFARESTFAVNKLFASWSCSGCGKPQLLMQTTFPEGFFQGKIDYFPKVGGNVGISTIHFYGYSLGYGTRIILSKSGQTDFEIPNTSITYPEAFTAKVKIDLTGFTLGYWNIKVIYPNGSIDEISNGIEIVPLSPPNIKTEIIGPSVIRLGRAQTYTIEIKNKGEADAYLVPVWVTIPTESKLQPDFDIVKLVNNEFVNDTLFYVQVDSLEGAALKSKLYGFFIGKVGGSETFSMNLKITPLLPPTPSNPFKITITGNYPLFTPYTIVQNKFASTNWFNSQGVKCASNLIWEALDLGSAAENLSQCTTQKLQENITPYFNKIKNDETPVRIFIDWLSIFSKKLGECKPLTNKQVGTSILNANAYYTNLFNCLTINR</sequence>
<protein>
    <submittedName>
        <fullName evidence="4">Uncharacterized protein</fullName>
    </submittedName>
</protein>
<dbReference type="PROSITE" id="PS51450">
    <property type="entry name" value="LRR"/>
    <property type="match status" value="1"/>
</dbReference>
<dbReference type="PANTHER" id="PTHR47114">
    <property type="match status" value="1"/>
</dbReference>